<reference evidence="3 4" key="1">
    <citation type="submission" date="2023-12" db="EMBL/GenBank/DDBJ databases">
        <title>Genome sequencing and assembly of bacterial species from a model synthetic community.</title>
        <authorList>
            <person name="Hogle S.L."/>
        </authorList>
    </citation>
    <scope>NUCLEOTIDE SEQUENCE [LARGE SCALE GENOMIC DNA]</scope>
    <source>
        <strain evidence="3 4">HAMBI_3031</strain>
    </source>
</reference>
<feature type="coiled-coil region" evidence="1">
    <location>
        <begin position="68"/>
        <end position="102"/>
    </location>
</feature>
<dbReference type="Gene3D" id="3.10.450.40">
    <property type="match status" value="1"/>
</dbReference>
<keyword evidence="4" id="KW-1185">Reference proteome</keyword>
<accession>A0ABZ0WBV3</accession>
<dbReference type="Proteomes" id="UP001325680">
    <property type="component" value="Chromosome"/>
</dbReference>
<dbReference type="SUPFAM" id="SSF160719">
    <property type="entry name" value="gpW/gp25-like"/>
    <property type="match status" value="1"/>
</dbReference>
<dbReference type="InterPro" id="IPR007048">
    <property type="entry name" value="IraD/Gp25-like"/>
</dbReference>
<gene>
    <name evidence="3" type="ORF">U0035_07815</name>
</gene>
<organism evidence="3 4">
    <name type="scientific">Niabella yanshanensis</name>
    <dbReference type="NCBI Taxonomy" id="577386"/>
    <lineage>
        <taxon>Bacteria</taxon>
        <taxon>Pseudomonadati</taxon>
        <taxon>Bacteroidota</taxon>
        <taxon>Chitinophagia</taxon>
        <taxon>Chitinophagales</taxon>
        <taxon>Chitinophagaceae</taxon>
        <taxon>Niabella</taxon>
    </lineage>
</organism>
<evidence type="ECO:0000256" key="1">
    <source>
        <dbReference type="SAM" id="Coils"/>
    </source>
</evidence>
<dbReference type="EMBL" id="CP139960">
    <property type="protein sequence ID" value="WQD40049.1"/>
    <property type="molecule type" value="Genomic_DNA"/>
</dbReference>
<keyword evidence="1" id="KW-0175">Coiled coil</keyword>
<evidence type="ECO:0000313" key="4">
    <source>
        <dbReference type="Proteomes" id="UP001325680"/>
    </source>
</evidence>
<protein>
    <submittedName>
        <fullName evidence="3">GPW/gp25 family protein</fullName>
    </submittedName>
</protein>
<sequence length="145" mass="16899">MNFQNYYRLPLDLGSITAKKILPKCNQKESIAHHLHLILTTSFGELLSDVRYGSSLWDEDFDNVSYRNKQKENILKSITSTIAKYESRIEKVKVEMNVMQEEVPDRTTDPRMKRKLDFVITAVMVATNENIVYRDSFFVSPLAYN</sequence>
<evidence type="ECO:0000259" key="2">
    <source>
        <dbReference type="Pfam" id="PF04965"/>
    </source>
</evidence>
<feature type="domain" description="IraD/Gp25-like" evidence="2">
    <location>
        <begin position="27"/>
        <end position="128"/>
    </location>
</feature>
<dbReference type="RefSeq" id="WP_114789439.1">
    <property type="nucleotide sequence ID" value="NZ_CP139960.1"/>
</dbReference>
<evidence type="ECO:0000313" key="3">
    <source>
        <dbReference type="EMBL" id="WQD40049.1"/>
    </source>
</evidence>
<dbReference type="Pfam" id="PF04965">
    <property type="entry name" value="GPW_gp25"/>
    <property type="match status" value="1"/>
</dbReference>
<name>A0ABZ0WBV3_9BACT</name>
<proteinExistence type="predicted"/>